<organism evidence="1 2">
    <name type="scientific">Sphaerodactylus townsendi</name>
    <dbReference type="NCBI Taxonomy" id="933632"/>
    <lineage>
        <taxon>Eukaryota</taxon>
        <taxon>Metazoa</taxon>
        <taxon>Chordata</taxon>
        <taxon>Craniata</taxon>
        <taxon>Vertebrata</taxon>
        <taxon>Euteleostomi</taxon>
        <taxon>Lepidosauria</taxon>
        <taxon>Squamata</taxon>
        <taxon>Bifurcata</taxon>
        <taxon>Gekkota</taxon>
        <taxon>Sphaerodactylidae</taxon>
        <taxon>Sphaerodactylus</taxon>
    </lineage>
</organism>
<accession>A0ACB8FPN2</accession>
<keyword evidence="2" id="KW-1185">Reference proteome</keyword>
<name>A0ACB8FPN2_9SAUR</name>
<sequence>MGWITLKISTHRNTACPPPATHISSKTPFLENGAPNYSKKATFEGYQGREESEKSTPSYAQIFRQDPTLYLNIDYNLSLVQFSTLSHTHTHPISTQMRFSLSPTFTLVILVLCWIC</sequence>
<gene>
    <name evidence="1" type="ORF">K3G42_023739</name>
</gene>
<dbReference type="EMBL" id="CM037619">
    <property type="protein sequence ID" value="KAH8007528.1"/>
    <property type="molecule type" value="Genomic_DNA"/>
</dbReference>
<evidence type="ECO:0000313" key="2">
    <source>
        <dbReference type="Proteomes" id="UP000827872"/>
    </source>
</evidence>
<protein>
    <submittedName>
        <fullName evidence="1">Uncharacterized protein</fullName>
    </submittedName>
</protein>
<dbReference type="Proteomes" id="UP000827872">
    <property type="component" value="Linkage Group LG06"/>
</dbReference>
<evidence type="ECO:0000313" key="1">
    <source>
        <dbReference type="EMBL" id="KAH8007528.1"/>
    </source>
</evidence>
<comment type="caution">
    <text evidence="1">The sequence shown here is derived from an EMBL/GenBank/DDBJ whole genome shotgun (WGS) entry which is preliminary data.</text>
</comment>
<reference evidence="1" key="1">
    <citation type="submission" date="2021-08" db="EMBL/GenBank/DDBJ databases">
        <title>The first chromosome-level gecko genome reveals the dynamic sex chromosomes of Neotropical dwarf geckos (Sphaerodactylidae: Sphaerodactylus).</title>
        <authorList>
            <person name="Pinto B.J."/>
            <person name="Keating S.E."/>
            <person name="Gamble T."/>
        </authorList>
    </citation>
    <scope>NUCLEOTIDE SEQUENCE</scope>
    <source>
        <strain evidence="1">TG3544</strain>
    </source>
</reference>
<proteinExistence type="predicted"/>